<proteinExistence type="predicted"/>
<comment type="caution">
    <text evidence="1">The sequence shown here is derived from an EMBL/GenBank/DDBJ whole genome shotgun (WGS) entry which is preliminary data.</text>
</comment>
<gene>
    <name evidence="1" type="ORF">GMARGA_LOCUS33531</name>
</gene>
<organism evidence="1 2">
    <name type="scientific">Gigaspora margarita</name>
    <dbReference type="NCBI Taxonomy" id="4874"/>
    <lineage>
        <taxon>Eukaryota</taxon>
        <taxon>Fungi</taxon>
        <taxon>Fungi incertae sedis</taxon>
        <taxon>Mucoromycota</taxon>
        <taxon>Glomeromycotina</taxon>
        <taxon>Glomeromycetes</taxon>
        <taxon>Diversisporales</taxon>
        <taxon>Gigasporaceae</taxon>
        <taxon>Gigaspora</taxon>
    </lineage>
</organism>
<sequence>ACMDVVGKVVALQDENMKIINTLHYCANHLKDCPYFAVKYSPEQIQNIIDLALAVSTSKKHEDEEEDSISTTSTHSLGSFLKKQSTLSQYIGRPLNAFEVPKFEQNPEVRELFHFISPYIKLPNQRSLSITIAFDAEDISLGCQRNEEVIIRIRNLFEEVKKLNIRANCLVTDSAGSYATLVTKDDAALDNNLILPSEIKVTVNCDSFWELLVMLQTDDMIMEMKILLRKLEFEEEQDDFDKVDIDFFSSEIHSAKNQAAKWELQNLFLPNLPFTFENI</sequence>
<feature type="non-terminal residue" evidence="1">
    <location>
        <position position="1"/>
    </location>
</feature>
<accession>A0ABN7WPZ3</accession>
<evidence type="ECO:0000313" key="1">
    <source>
        <dbReference type="EMBL" id="CAG8837512.1"/>
    </source>
</evidence>
<name>A0ABN7WPZ3_GIGMA</name>
<dbReference type="EMBL" id="CAJVQB010056045">
    <property type="protein sequence ID" value="CAG8837512.1"/>
    <property type="molecule type" value="Genomic_DNA"/>
</dbReference>
<evidence type="ECO:0000313" key="2">
    <source>
        <dbReference type="Proteomes" id="UP000789901"/>
    </source>
</evidence>
<reference evidence="1 2" key="1">
    <citation type="submission" date="2021-06" db="EMBL/GenBank/DDBJ databases">
        <authorList>
            <person name="Kallberg Y."/>
            <person name="Tangrot J."/>
            <person name="Rosling A."/>
        </authorList>
    </citation>
    <scope>NUCLEOTIDE SEQUENCE [LARGE SCALE GENOMIC DNA]</scope>
    <source>
        <strain evidence="1 2">120-4 pot B 10/14</strain>
    </source>
</reference>
<keyword evidence="2" id="KW-1185">Reference proteome</keyword>
<protein>
    <submittedName>
        <fullName evidence="1">39230_t:CDS:1</fullName>
    </submittedName>
</protein>
<dbReference type="Proteomes" id="UP000789901">
    <property type="component" value="Unassembled WGS sequence"/>
</dbReference>